<dbReference type="EMBL" id="BMJB01000002">
    <property type="protein sequence ID" value="GGA74079.1"/>
    <property type="molecule type" value="Genomic_DNA"/>
</dbReference>
<evidence type="ECO:0000256" key="1">
    <source>
        <dbReference type="SAM" id="Phobius"/>
    </source>
</evidence>
<feature type="transmembrane region" description="Helical" evidence="1">
    <location>
        <begin position="54"/>
        <end position="76"/>
    </location>
</feature>
<dbReference type="AlphaFoldDB" id="A0A916RWQ6"/>
<dbReference type="GO" id="GO:0005886">
    <property type="term" value="C:plasma membrane"/>
    <property type="evidence" value="ECO:0007669"/>
    <property type="project" value="TreeGrafter"/>
</dbReference>
<organism evidence="3 4">
    <name type="scientific">Edaphobacter acidisoli</name>
    <dbReference type="NCBI Taxonomy" id="2040573"/>
    <lineage>
        <taxon>Bacteria</taxon>
        <taxon>Pseudomonadati</taxon>
        <taxon>Acidobacteriota</taxon>
        <taxon>Terriglobia</taxon>
        <taxon>Terriglobales</taxon>
        <taxon>Acidobacteriaceae</taxon>
        <taxon>Edaphobacter</taxon>
    </lineage>
</organism>
<keyword evidence="4" id="KW-1185">Reference proteome</keyword>
<keyword evidence="1" id="KW-0812">Transmembrane</keyword>
<protein>
    <recommendedName>
        <fullName evidence="2">VTT domain-containing protein</fullName>
    </recommendedName>
</protein>
<dbReference type="PANTHER" id="PTHR42709:SF11">
    <property type="entry name" value="DEDA FAMILY PROTEIN"/>
    <property type="match status" value="1"/>
</dbReference>
<accession>A0A916RWQ6</accession>
<name>A0A916RWQ6_9BACT</name>
<feature type="transmembrane region" description="Helical" evidence="1">
    <location>
        <begin position="176"/>
        <end position="194"/>
    </location>
</feature>
<dbReference type="PANTHER" id="PTHR42709">
    <property type="entry name" value="ALKALINE PHOSPHATASE LIKE PROTEIN"/>
    <property type="match status" value="1"/>
</dbReference>
<dbReference type="Proteomes" id="UP000648801">
    <property type="component" value="Unassembled WGS sequence"/>
</dbReference>
<reference evidence="3" key="1">
    <citation type="journal article" date="2014" name="Int. J. Syst. Evol. Microbiol.">
        <title>Complete genome sequence of Corynebacterium casei LMG S-19264T (=DSM 44701T), isolated from a smear-ripened cheese.</title>
        <authorList>
            <consortium name="US DOE Joint Genome Institute (JGI-PGF)"/>
            <person name="Walter F."/>
            <person name="Albersmeier A."/>
            <person name="Kalinowski J."/>
            <person name="Ruckert C."/>
        </authorList>
    </citation>
    <scope>NUCLEOTIDE SEQUENCE</scope>
    <source>
        <strain evidence="3">CGMCC 1.15447</strain>
    </source>
</reference>
<evidence type="ECO:0000313" key="3">
    <source>
        <dbReference type="EMBL" id="GGA74079.1"/>
    </source>
</evidence>
<evidence type="ECO:0000259" key="2">
    <source>
        <dbReference type="Pfam" id="PF09335"/>
    </source>
</evidence>
<dbReference type="InterPro" id="IPR032816">
    <property type="entry name" value="VTT_dom"/>
</dbReference>
<dbReference type="RefSeq" id="WP_229668991.1">
    <property type="nucleotide sequence ID" value="NZ_BMJB01000002.1"/>
</dbReference>
<dbReference type="InterPro" id="IPR051311">
    <property type="entry name" value="DedA_domain"/>
</dbReference>
<sequence length="210" mass="23415">MKIPASIWIHKANVALQALGVWGLGAMALVDSSSVPMPLDALLIKDVAENHSRFVIYCLIAALGSAIGSLVPYYLGRAGGELILLKRINRQRYEQLRDRFEKQEFLAIMVPAMLPPPMPIKLFELAAGVFEMKPAWFFSAMLTGKFLRFMLWAVITILYGPKIISTMTKAVHDHLGYVLGAGGIVVVLIVVYVVRKLFDRRRGTQFPVED</sequence>
<keyword evidence="1" id="KW-1133">Transmembrane helix</keyword>
<comment type="caution">
    <text evidence="3">The sequence shown here is derived from an EMBL/GenBank/DDBJ whole genome shotgun (WGS) entry which is preliminary data.</text>
</comment>
<evidence type="ECO:0000313" key="4">
    <source>
        <dbReference type="Proteomes" id="UP000648801"/>
    </source>
</evidence>
<feature type="transmembrane region" description="Helical" evidence="1">
    <location>
        <begin position="146"/>
        <end position="164"/>
    </location>
</feature>
<dbReference type="Pfam" id="PF09335">
    <property type="entry name" value="VTT_dom"/>
    <property type="match status" value="1"/>
</dbReference>
<proteinExistence type="predicted"/>
<feature type="domain" description="VTT" evidence="2">
    <location>
        <begin position="55"/>
        <end position="155"/>
    </location>
</feature>
<gene>
    <name evidence="3" type="ORF">GCM10011507_26790</name>
</gene>
<reference evidence="3" key="2">
    <citation type="submission" date="2020-09" db="EMBL/GenBank/DDBJ databases">
        <authorList>
            <person name="Sun Q."/>
            <person name="Zhou Y."/>
        </authorList>
    </citation>
    <scope>NUCLEOTIDE SEQUENCE</scope>
    <source>
        <strain evidence="3">CGMCC 1.15447</strain>
    </source>
</reference>
<keyword evidence="1" id="KW-0472">Membrane</keyword>